<sequence length="155" mass="17876">MGRLISDTQGRISFRAYPIPLHVGEEDLLKILNLSDVDTLHYEVHYLSRYVDEEYLFKVGLYIQTGRSHARMLKKFAKVPEGDPQASKKKRVEEILTVTNKSQHFSPSRSHISEYVLKHQCVGRQRTEELMSSPSLIALFPFCILIRIFGKMHGS</sequence>
<name>A0ABD0VBI9_DENTH</name>
<dbReference type="Proteomes" id="UP001552299">
    <property type="component" value="Unassembled WGS sequence"/>
</dbReference>
<gene>
    <name evidence="1" type="ORF">M5K25_009082</name>
</gene>
<evidence type="ECO:0000313" key="1">
    <source>
        <dbReference type="EMBL" id="KAL0919986.1"/>
    </source>
</evidence>
<proteinExistence type="predicted"/>
<keyword evidence="2" id="KW-1185">Reference proteome</keyword>
<dbReference type="AlphaFoldDB" id="A0ABD0VBI9"/>
<organism evidence="1 2">
    <name type="scientific">Dendrobium thyrsiflorum</name>
    <name type="common">Pinecone-like raceme dendrobium</name>
    <name type="synonym">Orchid</name>
    <dbReference type="NCBI Taxonomy" id="117978"/>
    <lineage>
        <taxon>Eukaryota</taxon>
        <taxon>Viridiplantae</taxon>
        <taxon>Streptophyta</taxon>
        <taxon>Embryophyta</taxon>
        <taxon>Tracheophyta</taxon>
        <taxon>Spermatophyta</taxon>
        <taxon>Magnoliopsida</taxon>
        <taxon>Liliopsida</taxon>
        <taxon>Asparagales</taxon>
        <taxon>Orchidaceae</taxon>
        <taxon>Epidendroideae</taxon>
        <taxon>Malaxideae</taxon>
        <taxon>Dendrobiinae</taxon>
        <taxon>Dendrobium</taxon>
    </lineage>
</organism>
<protein>
    <submittedName>
        <fullName evidence="1">Uncharacterized protein</fullName>
    </submittedName>
</protein>
<comment type="caution">
    <text evidence="1">The sequence shown here is derived from an EMBL/GenBank/DDBJ whole genome shotgun (WGS) entry which is preliminary data.</text>
</comment>
<evidence type="ECO:0000313" key="2">
    <source>
        <dbReference type="Proteomes" id="UP001552299"/>
    </source>
</evidence>
<reference evidence="1 2" key="1">
    <citation type="journal article" date="2024" name="Plant Biotechnol. J.">
        <title>Dendrobium thyrsiflorum genome and its molecular insights into genes involved in important horticultural traits.</title>
        <authorList>
            <person name="Chen B."/>
            <person name="Wang J.Y."/>
            <person name="Zheng P.J."/>
            <person name="Li K.L."/>
            <person name="Liang Y.M."/>
            <person name="Chen X.F."/>
            <person name="Zhang C."/>
            <person name="Zhao X."/>
            <person name="He X."/>
            <person name="Zhang G.Q."/>
            <person name="Liu Z.J."/>
            <person name="Xu Q."/>
        </authorList>
    </citation>
    <scope>NUCLEOTIDE SEQUENCE [LARGE SCALE GENOMIC DNA]</scope>
    <source>
        <strain evidence="1">GZMU011</strain>
    </source>
</reference>
<accession>A0ABD0VBI9</accession>
<dbReference type="EMBL" id="JANQDX010000008">
    <property type="protein sequence ID" value="KAL0919986.1"/>
    <property type="molecule type" value="Genomic_DNA"/>
</dbReference>